<organism evidence="2 3">
    <name type="scientific">Zygotorulaspora mrakii</name>
    <name type="common">Zygosaccharomyces mrakii</name>
    <dbReference type="NCBI Taxonomy" id="42260"/>
    <lineage>
        <taxon>Eukaryota</taxon>
        <taxon>Fungi</taxon>
        <taxon>Dikarya</taxon>
        <taxon>Ascomycota</taxon>
        <taxon>Saccharomycotina</taxon>
        <taxon>Saccharomycetes</taxon>
        <taxon>Saccharomycetales</taxon>
        <taxon>Saccharomycetaceae</taxon>
        <taxon>Zygotorulaspora</taxon>
    </lineage>
</organism>
<dbReference type="SUPFAM" id="SSF55729">
    <property type="entry name" value="Acyl-CoA N-acyltransferases (Nat)"/>
    <property type="match status" value="1"/>
</dbReference>
<dbReference type="InterPro" id="IPR016181">
    <property type="entry name" value="Acyl_CoA_acyltransferase"/>
</dbReference>
<evidence type="ECO:0000313" key="2">
    <source>
        <dbReference type="EMBL" id="QLG70949.1"/>
    </source>
</evidence>
<evidence type="ECO:0000313" key="3">
    <source>
        <dbReference type="Proteomes" id="UP000509704"/>
    </source>
</evidence>
<dbReference type="GeneID" id="59234586"/>
<dbReference type="RefSeq" id="XP_037142677.1">
    <property type="nucleotide sequence ID" value="XM_037286782.1"/>
</dbReference>
<dbReference type="AlphaFoldDB" id="A0A7H9AYU4"/>
<dbReference type="EMBL" id="CP058604">
    <property type="protein sequence ID" value="QLG70949.1"/>
    <property type="molecule type" value="Genomic_DNA"/>
</dbReference>
<dbReference type="PANTHER" id="PTHR43441:SF2">
    <property type="entry name" value="FAMILY ACETYLTRANSFERASE, PUTATIVE (AFU_ORTHOLOGUE AFUA_7G00850)-RELATED"/>
    <property type="match status" value="1"/>
</dbReference>
<accession>A0A7H9AYU4</accession>
<dbReference type="InterPro" id="IPR000182">
    <property type="entry name" value="GNAT_dom"/>
</dbReference>
<sequence>MKWFNECNQEIGFPLKDWQPKKYPERVTIEGKHCWIEPLNSQTHAAQLFEAHKKAKDERIWTYIPIGPFNNLEDYQKFITDIANSSQEVQFAIINKKTGRSVGSFALMRIDKENGVAEVGYVVFSPELQKTTMATEAHYLLMKYVFESLDYRRLEWKCDSLNKPSQAAAQRLGYKFEGTFRQIQVYKGRNRDTHWFSVIDCEWDHCEKAFEQWMDEENFVNGKQKRSLVQVRENLGR</sequence>
<gene>
    <name evidence="2" type="ORF">HG535_0A08960</name>
</gene>
<dbReference type="KEGG" id="zmk:HG535_0A08960"/>
<dbReference type="Gene3D" id="3.40.630.30">
    <property type="match status" value="1"/>
</dbReference>
<proteinExistence type="predicted"/>
<evidence type="ECO:0000259" key="1">
    <source>
        <dbReference type="PROSITE" id="PS51186"/>
    </source>
</evidence>
<dbReference type="GO" id="GO:0008999">
    <property type="term" value="F:protein-N-terminal-alanine acetyltransferase activity"/>
    <property type="evidence" value="ECO:0007669"/>
    <property type="project" value="TreeGrafter"/>
</dbReference>
<dbReference type="FunFam" id="3.40.630.30:FF:000047">
    <property type="entry name" value="Acetyltransferase, GNAT family"/>
    <property type="match status" value="1"/>
</dbReference>
<dbReference type="PANTHER" id="PTHR43441">
    <property type="entry name" value="RIBOSOMAL-PROTEIN-SERINE ACETYLTRANSFERASE"/>
    <property type="match status" value="1"/>
</dbReference>
<feature type="domain" description="N-acetyltransferase" evidence="1">
    <location>
        <begin position="34"/>
        <end position="192"/>
    </location>
</feature>
<keyword evidence="3" id="KW-1185">Reference proteome</keyword>
<dbReference type="InterPro" id="IPR051908">
    <property type="entry name" value="Ribosomal_N-acetyltransferase"/>
</dbReference>
<dbReference type="Proteomes" id="UP000509704">
    <property type="component" value="Chromosome 1"/>
</dbReference>
<reference evidence="2 3" key="1">
    <citation type="submission" date="2020-07" db="EMBL/GenBank/DDBJ databases">
        <title>The yeast mating-type switching endonuclease HO is a domesticated member of an unorthodox homing genetic element family.</title>
        <authorList>
            <person name="Coughlan A.Y."/>
            <person name="Lombardi L."/>
            <person name="Braun-Galleani S."/>
            <person name="Martos A.R."/>
            <person name="Galeote V."/>
            <person name="Bigey F."/>
            <person name="Dequin S."/>
            <person name="Byrne K.P."/>
            <person name="Wolfe K.H."/>
        </authorList>
    </citation>
    <scope>NUCLEOTIDE SEQUENCE [LARGE SCALE GENOMIC DNA]</scope>
    <source>
        <strain evidence="2 3">NRRL Y-6702</strain>
    </source>
</reference>
<dbReference type="OrthoDB" id="41238at2759"/>
<dbReference type="Pfam" id="PF13302">
    <property type="entry name" value="Acetyltransf_3"/>
    <property type="match status" value="1"/>
</dbReference>
<protein>
    <recommendedName>
        <fullName evidence="1">N-acetyltransferase domain-containing protein</fullName>
    </recommendedName>
</protein>
<dbReference type="PROSITE" id="PS51186">
    <property type="entry name" value="GNAT"/>
    <property type="match status" value="1"/>
</dbReference>
<name>A0A7H9AYU4_ZYGMR</name>
<dbReference type="GO" id="GO:1990189">
    <property type="term" value="F:protein N-terminal-serine acetyltransferase activity"/>
    <property type="evidence" value="ECO:0007669"/>
    <property type="project" value="TreeGrafter"/>
</dbReference>